<evidence type="ECO:0000313" key="1">
    <source>
        <dbReference type="EMBL" id="KAJ8980315.1"/>
    </source>
</evidence>
<dbReference type="EMBL" id="JAPWTJ010000268">
    <property type="protein sequence ID" value="KAJ8980315.1"/>
    <property type="molecule type" value="Genomic_DNA"/>
</dbReference>
<proteinExistence type="predicted"/>
<reference evidence="1" key="1">
    <citation type="journal article" date="2023" name="Insect Mol. Biol.">
        <title>Genome sequencing provides insights into the evolution of gene families encoding plant cell wall-degrading enzymes in longhorned beetles.</title>
        <authorList>
            <person name="Shin N.R."/>
            <person name="Okamura Y."/>
            <person name="Kirsch R."/>
            <person name="Pauchet Y."/>
        </authorList>
    </citation>
    <scope>NUCLEOTIDE SEQUENCE</scope>
    <source>
        <strain evidence="1">MMC_N1</strain>
    </source>
</reference>
<evidence type="ECO:0000313" key="2">
    <source>
        <dbReference type="Proteomes" id="UP001162164"/>
    </source>
</evidence>
<name>A0ABQ9JSR0_9CUCU</name>
<gene>
    <name evidence="1" type="ORF">NQ317_005237</name>
</gene>
<accession>A0ABQ9JSR0</accession>
<comment type="caution">
    <text evidence="1">The sequence shown here is derived from an EMBL/GenBank/DDBJ whole genome shotgun (WGS) entry which is preliminary data.</text>
</comment>
<protein>
    <submittedName>
        <fullName evidence="1">Uncharacterized protein</fullName>
    </submittedName>
</protein>
<keyword evidence="2" id="KW-1185">Reference proteome</keyword>
<organism evidence="1 2">
    <name type="scientific">Molorchus minor</name>
    <dbReference type="NCBI Taxonomy" id="1323400"/>
    <lineage>
        <taxon>Eukaryota</taxon>
        <taxon>Metazoa</taxon>
        <taxon>Ecdysozoa</taxon>
        <taxon>Arthropoda</taxon>
        <taxon>Hexapoda</taxon>
        <taxon>Insecta</taxon>
        <taxon>Pterygota</taxon>
        <taxon>Neoptera</taxon>
        <taxon>Endopterygota</taxon>
        <taxon>Coleoptera</taxon>
        <taxon>Polyphaga</taxon>
        <taxon>Cucujiformia</taxon>
        <taxon>Chrysomeloidea</taxon>
        <taxon>Cerambycidae</taxon>
        <taxon>Lamiinae</taxon>
        <taxon>Monochamini</taxon>
        <taxon>Molorchus</taxon>
    </lineage>
</organism>
<sequence>MEQYEKTLLNLPIGYSRKKKNNYKNKRYCGLRGSKHCFYVWLCFGVTSMLWVEDGTQHLWGKAKKGRENDTIHNSKLS</sequence>
<dbReference type="Proteomes" id="UP001162164">
    <property type="component" value="Unassembled WGS sequence"/>
</dbReference>